<dbReference type="GO" id="GO:0004497">
    <property type="term" value="F:monooxygenase activity"/>
    <property type="evidence" value="ECO:0007669"/>
    <property type="project" value="UniProtKB-KW"/>
</dbReference>
<organism evidence="2 3">
    <name type="scientific">Marinactinospora rubrisoli</name>
    <dbReference type="NCBI Taxonomy" id="2715399"/>
    <lineage>
        <taxon>Bacteria</taxon>
        <taxon>Bacillati</taxon>
        <taxon>Actinomycetota</taxon>
        <taxon>Actinomycetes</taxon>
        <taxon>Streptosporangiales</taxon>
        <taxon>Nocardiopsidaceae</taxon>
        <taxon>Marinactinospora</taxon>
    </lineage>
</organism>
<dbReference type="EMBL" id="JBHTBH010000004">
    <property type="protein sequence ID" value="MFC7328125.1"/>
    <property type="molecule type" value="Genomic_DNA"/>
</dbReference>
<accession>A0ABW2KG84</accession>
<gene>
    <name evidence="2" type="ORF">ACFQRF_10270</name>
</gene>
<reference evidence="3" key="1">
    <citation type="journal article" date="2019" name="Int. J. Syst. Evol. Microbiol.">
        <title>The Global Catalogue of Microorganisms (GCM) 10K type strain sequencing project: providing services to taxonomists for standard genome sequencing and annotation.</title>
        <authorList>
            <consortium name="The Broad Institute Genomics Platform"/>
            <consortium name="The Broad Institute Genome Sequencing Center for Infectious Disease"/>
            <person name="Wu L."/>
            <person name="Ma J."/>
        </authorList>
    </citation>
    <scope>NUCLEOTIDE SEQUENCE [LARGE SCALE GENOMIC DNA]</scope>
    <source>
        <strain evidence="3">CGMCC 4.7382</strain>
    </source>
</reference>
<keyword evidence="2" id="KW-0503">Monooxygenase</keyword>
<name>A0ABW2KG84_9ACTN</name>
<feature type="domain" description="Styrene monooxygenase StyA putative substrate binding" evidence="1">
    <location>
        <begin position="145"/>
        <end position="249"/>
    </location>
</feature>
<dbReference type="InterPro" id="IPR036188">
    <property type="entry name" value="FAD/NAD-bd_sf"/>
</dbReference>
<protein>
    <submittedName>
        <fullName evidence="2">Styrene monooxygenase/indole monooxygenase family protein</fullName>
    </submittedName>
</protein>
<dbReference type="InterPro" id="IPR041654">
    <property type="entry name" value="StyA_sbd"/>
</dbReference>
<evidence type="ECO:0000313" key="2">
    <source>
        <dbReference type="EMBL" id="MFC7328125.1"/>
    </source>
</evidence>
<evidence type="ECO:0000313" key="3">
    <source>
        <dbReference type="Proteomes" id="UP001596540"/>
    </source>
</evidence>
<keyword evidence="3" id="KW-1185">Reference proteome</keyword>
<comment type="caution">
    <text evidence="2">The sequence shown here is derived from an EMBL/GenBank/DDBJ whole genome shotgun (WGS) entry which is preliminary data.</text>
</comment>
<dbReference type="Proteomes" id="UP001596540">
    <property type="component" value="Unassembled WGS sequence"/>
</dbReference>
<proteinExistence type="predicted"/>
<dbReference type="SUPFAM" id="SSF51905">
    <property type="entry name" value="FAD/NAD(P)-binding domain"/>
    <property type="match status" value="1"/>
</dbReference>
<keyword evidence="2" id="KW-0560">Oxidoreductase</keyword>
<dbReference type="Gene3D" id="3.50.50.60">
    <property type="entry name" value="FAD/NAD(P)-binding domain"/>
    <property type="match status" value="3"/>
</dbReference>
<dbReference type="Pfam" id="PF17885">
    <property type="entry name" value="Smoa_sbd"/>
    <property type="match status" value="1"/>
</dbReference>
<dbReference type="RefSeq" id="WP_379870776.1">
    <property type="nucleotide sequence ID" value="NZ_JBHTBH010000004.1"/>
</dbReference>
<evidence type="ECO:0000259" key="1">
    <source>
        <dbReference type="Pfam" id="PF17885"/>
    </source>
</evidence>
<sequence length="408" mass="44185">MRRILVVGAGQSGLYLAHGLLEHGYDVTLLTARTSTEVRYGKVAVSQLTFPSALAQERRLNLDFWRGQAPALDTVQVDLGPTAEDRFGFAAAIEGGGVSMDRRVKMADWLEAFEDRGGKVTIHGVTVTDLDYLAGMYDLTVVAAGHGELGQLFDIDPARTGGGRPRVAVDTFVFGAESPRDNTLDCVFYGGLGSMYVVPSYTPYGPGHSLFMFGEVGGPLDVSQERLNPVRLHARALELSREHAPHLYEQVKDSELIDDKSAGVERIEPYVRDPVGVLPSGRCVLGMADTVLSIDPVVLQGWNNSTVCAQKYLDRIVAHGDAPFDAAFMRSTFDDYWEYGQQAILLGELIGGVLEGESPPHVMELLRMLPSNPALANGIVSALDDPRAFTAMMATPEQLDQTVAATAE</sequence>